<reference evidence="2 3" key="1">
    <citation type="submission" date="2023-11" db="EMBL/GenBank/DDBJ databases">
        <title>Halocaridina rubra genome assembly.</title>
        <authorList>
            <person name="Smith C."/>
        </authorList>
    </citation>
    <scope>NUCLEOTIDE SEQUENCE [LARGE SCALE GENOMIC DNA]</scope>
    <source>
        <strain evidence="2">EP-1</strain>
        <tissue evidence="2">Whole</tissue>
    </source>
</reference>
<dbReference type="Proteomes" id="UP001381693">
    <property type="component" value="Unassembled WGS sequence"/>
</dbReference>
<feature type="non-terminal residue" evidence="2">
    <location>
        <position position="1"/>
    </location>
</feature>
<feature type="region of interest" description="Disordered" evidence="1">
    <location>
        <begin position="1"/>
        <end position="21"/>
    </location>
</feature>
<proteinExistence type="predicted"/>
<name>A0AAN8WJ49_HALRR</name>
<evidence type="ECO:0000256" key="1">
    <source>
        <dbReference type="SAM" id="MobiDB-lite"/>
    </source>
</evidence>
<comment type="caution">
    <text evidence="2">The sequence shown here is derived from an EMBL/GenBank/DDBJ whole genome shotgun (WGS) entry which is preliminary data.</text>
</comment>
<gene>
    <name evidence="2" type="ORF">SK128_020304</name>
</gene>
<keyword evidence="3" id="KW-1185">Reference proteome</keyword>
<evidence type="ECO:0000313" key="2">
    <source>
        <dbReference type="EMBL" id="KAK7063088.1"/>
    </source>
</evidence>
<protein>
    <submittedName>
        <fullName evidence="2">Uncharacterized protein</fullName>
    </submittedName>
</protein>
<dbReference type="AlphaFoldDB" id="A0AAN8WJ49"/>
<sequence>KKSYKKSEDKTRNSKKEATSKWASTIWGLSQMQTKFFSPLRASVPGPITEIPANGCVQKRG</sequence>
<feature type="compositionally biased region" description="Basic and acidic residues" evidence="1">
    <location>
        <begin position="1"/>
        <end position="19"/>
    </location>
</feature>
<organism evidence="2 3">
    <name type="scientific">Halocaridina rubra</name>
    <name type="common">Hawaiian red shrimp</name>
    <dbReference type="NCBI Taxonomy" id="373956"/>
    <lineage>
        <taxon>Eukaryota</taxon>
        <taxon>Metazoa</taxon>
        <taxon>Ecdysozoa</taxon>
        <taxon>Arthropoda</taxon>
        <taxon>Crustacea</taxon>
        <taxon>Multicrustacea</taxon>
        <taxon>Malacostraca</taxon>
        <taxon>Eumalacostraca</taxon>
        <taxon>Eucarida</taxon>
        <taxon>Decapoda</taxon>
        <taxon>Pleocyemata</taxon>
        <taxon>Caridea</taxon>
        <taxon>Atyoidea</taxon>
        <taxon>Atyidae</taxon>
        <taxon>Halocaridina</taxon>
    </lineage>
</organism>
<dbReference type="EMBL" id="JAXCGZ010020952">
    <property type="protein sequence ID" value="KAK7063088.1"/>
    <property type="molecule type" value="Genomic_DNA"/>
</dbReference>
<accession>A0AAN8WJ49</accession>
<evidence type="ECO:0000313" key="3">
    <source>
        <dbReference type="Proteomes" id="UP001381693"/>
    </source>
</evidence>